<dbReference type="KEGG" id="mro:MROS_0024"/>
<dbReference type="eggNOG" id="COG1015">
    <property type="taxonomic scope" value="Bacteria"/>
</dbReference>
<dbReference type="PANTHER" id="PTHR21110">
    <property type="entry name" value="PHOSPHOPENTOMUTASE"/>
    <property type="match status" value="1"/>
</dbReference>
<keyword evidence="6" id="KW-1185">Reference proteome</keyword>
<feature type="domain" description="Metalloenzyme" evidence="4">
    <location>
        <begin position="193"/>
        <end position="298"/>
    </location>
</feature>
<dbReference type="GO" id="GO:0043094">
    <property type="term" value="P:metabolic compound salvage"/>
    <property type="evidence" value="ECO:0007669"/>
    <property type="project" value="InterPro"/>
</dbReference>
<evidence type="ECO:0000313" key="5">
    <source>
        <dbReference type="EMBL" id="AFN73268.1"/>
    </source>
</evidence>
<dbReference type="AlphaFoldDB" id="I6ZW12"/>
<sequence length="300" mass="34453">MKSVLMIFIDGVGIGKKDYINNPFFKYDFKIFKELFGEIPHLEKRYLEGKNSFVFPIDALMGVPDIPLSGTGQTAIFCGVNAPKIIGKHFGPYPYSTLVPIIKEKNIFIELKRKRKKVAFVNAYPKQFFDYVKKGRRMLSVTTLSCLLSGVKLNKINDLHKGRALSADIDNYRFVHKMNYKLKVISPELAARRLVRIASRNHFTLFEYFHTDHLGHGRNLDLFDRTVNTLDGFLHNLVKILPDEMTLLICSDHGNFEDLTVRTHTLNPALGLAYGKYAERIAPRIKSLYDIKSSIMELYE</sequence>
<keyword evidence="2" id="KW-0479">Metal-binding</keyword>
<dbReference type="GO" id="GO:0005829">
    <property type="term" value="C:cytosol"/>
    <property type="evidence" value="ECO:0007669"/>
    <property type="project" value="TreeGrafter"/>
</dbReference>
<proteinExistence type="inferred from homology"/>
<keyword evidence="3" id="KW-0464">Manganese</keyword>
<name>I6ZW12_MELRP</name>
<dbReference type="EMBL" id="CP003557">
    <property type="protein sequence ID" value="AFN73268.1"/>
    <property type="molecule type" value="Genomic_DNA"/>
</dbReference>
<evidence type="ECO:0000256" key="1">
    <source>
        <dbReference type="ARBA" id="ARBA00010373"/>
    </source>
</evidence>
<organism evidence="5 6">
    <name type="scientific">Melioribacter roseus (strain DSM 23840 / JCM 17771 / VKM B-2668 / P3M-2)</name>
    <dbReference type="NCBI Taxonomy" id="1191523"/>
    <lineage>
        <taxon>Bacteria</taxon>
        <taxon>Pseudomonadati</taxon>
        <taxon>Ignavibacteriota</taxon>
        <taxon>Ignavibacteria</taxon>
        <taxon>Ignavibacteriales</taxon>
        <taxon>Melioribacteraceae</taxon>
        <taxon>Melioribacter</taxon>
    </lineage>
</organism>
<dbReference type="PANTHER" id="PTHR21110:SF0">
    <property type="entry name" value="PHOSPHOPENTOMUTASE"/>
    <property type="match status" value="1"/>
</dbReference>
<reference evidence="5 6" key="1">
    <citation type="journal article" date="2013" name="PLoS ONE">
        <title>Genomic analysis of Melioribacter roseus, facultatively anaerobic organotrophic bacterium representing a novel deep lineage within Bacteriodetes/Chlorobi group.</title>
        <authorList>
            <person name="Kadnikov V.V."/>
            <person name="Mardanov A.V."/>
            <person name="Podosokorskaya O.A."/>
            <person name="Gavrilov S.N."/>
            <person name="Kublanov I.V."/>
            <person name="Beletsky A.V."/>
            <person name="Bonch-Osmolovskaya E.A."/>
            <person name="Ravin N.V."/>
        </authorList>
    </citation>
    <scope>NUCLEOTIDE SEQUENCE [LARGE SCALE GENOMIC DNA]</scope>
    <source>
        <strain evidence="6">JCM 17771 / P3M-2</strain>
    </source>
</reference>
<protein>
    <submittedName>
        <fullName evidence="5">Metalloenzyme domain protein</fullName>
    </submittedName>
</protein>
<comment type="similarity">
    <text evidence="1">Belongs to the phosphopentomutase family.</text>
</comment>
<dbReference type="RefSeq" id="WP_014854705.1">
    <property type="nucleotide sequence ID" value="NC_018178.1"/>
</dbReference>
<dbReference type="InterPro" id="IPR010045">
    <property type="entry name" value="DeoB"/>
</dbReference>
<dbReference type="GO" id="GO:0009117">
    <property type="term" value="P:nucleotide metabolic process"/>
    <property type="evidence" value="ECO:0007669"/>
    <property type="project" value="InterPro"/>
</dbReference>
<dbReference type="GO" id="GO:0000287">
    <property type="term" value="F:magnesium ion binding"/>
    <property type="evidence" value="ECO:0007669"/>
    <property type="project" value="InterPro"/>
</dbReference>
<gene>
    <name evidence="5" type="ordered locus">MROS_0024</name>
</gene>
<dbReference type="Pfam" id="PF01676">
    <property type="entry name" value="Metalloenzyme"/>
    <property type="match status" value="1"/>
</dbReference>
<evidence type="ECO:0000259" key="4">
    <source>
        <dbReference type="Pfam" id="PF01676"/>
    </source>
</evidence>
<dbReference type="HOGENOM" id="CLU_079842_0_0_10"/>
<dbReference type="STRING" id="1191523.MROS_0024"/>
<dbReference type="SUPFAM" id="SSF53649">
    <property type="entry name" value="Alkaline phosphatase-like"/>
    <property type="match status" value="1"/>
</dbReference>
<evidence type="ECO:0000256" key="2">
    <source>
        <dbReference type="ARBA" id="ARBA00022723"/>
    </source>
</evidence>
<dbReference type="Gene3D" id="3.40.720.10">
    <property type="entry name" value="Alkaline Phosphatase, subunit A"/>
    <property type="match status" value="1"/>
</dbReference>
<dbReference type="GO" id="GO:0008973">
    <property type="term" value="F:phosphopentomutase activity"/>
    <property type="evidence" value="ECO:0007669"/>
    <property type="project" value="InterPro"/>
</dbReference>
<dbReference type="Proteomes" id="UP000009011">
    <property type="component" value="Chromosome"/>
</dbReference>
<dbReference type="InterPro" id="IPR017850">
    <property type="entry name" value="Alkaline_phosphatase_core_sf"/>
</dbReference>
<dbReference type="InterPro" id="IPR006124">
    <property type="entry name" value="Metalloenzyme"/>
</dbReference>
<evidence type="ECO:0000313" key="6">
    <source>
        <dbReference type="Proteomes" id="UP000009011"/>
    </source>
</evidence>
<accession>I6ZW12</accession>
<evidence type="ECO:0000256" key="3">
    <source>
        <dbReference type="ARBA" id="ARBA00023211"/>
    </source>
</evidence>